<dbReference type="OrthoDB" id="551907at2759"/>
<protein>
    <submittedName>
        <fullName evidence="2">Myb-like HTH transcriptional regulator family protein</fullName>
    </submittedName>
</protein>
<comment type="caution">
    <text evidence="2">The sequence shown here is derived from an EMBL/GenBank/DDBJ whole genome shotgun (WGS) entry which is preliminary data.</text>
</comment>
<feature type="region of interest" description="Disordered" evidence="1">
    <location>
        <begin position="54"/>
        <end position="76"/>
    </location>
</feature>
<dbReference type="EMBL" id="BJWL01000454">
    <property type="protein sequence ID" value="GFS45670.1"/>
    <property type="molecule type" value="Genomic_DNA"/>
</dbReference>
<name>A0A7J0E040_9ERIC</name>
<evidence type="ECO:0000313" key="2">
    <source>
        <dbReference type="EMBL" id="GFS45670.1"/>
    </source>
</evidence>
<organism evidence="2 3">
    <name type="scientific">Actinidia rufa</name>
    <dbReference type="NCBI Taxonomy" id="165716"/>
    <lineage>
        <taxon>Eukaryota</taxon>
        <taxon>Viridiplantae</taxon>
        <taxon>Streptophyta</taxon>
        <taxon>Embryophyta</taxon>
        <taxon>Tracheophyta</taxon>
        <taxon>Spermatophyta</taxon>
        <taxon>Magnoliopsida</taxon>
        <taxon>eudicotyledons</taxon>
        <taxon>Gunneridae</taxon>
        <taxon>Pentapetalae</taxon>
        <taxon>asterids</taxon>
        <taxon>Ericales</taxon>
        <taxon>Actinidiaceae</taxon>
        <taxon>Actinidia</taxon>
    </lineage>
</organism>
<evidence type="ECO:0000256" key="1">
    <source>
        <dbReference type="SAM" id="MobiDB-lite"/>
    </source>
</evidence>
<accession>A0A7J0E040</accession>
<proteinExistence type="predicted"/>
<dbReference type="AlphaFoldDB" id="A0A7J0E040"/>
<gene>
    <name evidence="2" type="ORF">Acr_00g0097410</name>
</gene>
<reference evidence="3" key="1">
    <citation type="submission" date="2019-07" db="EMBL/GenBank/DDBJ databases">
        <title>De Novo Assembly of kiwifruit Actinidia rufa.</title>
        <authorList>
            <person name="Sugita-Konishi S."/>
            <person name="Sato K."/>
            <person name="Mori E."/>
            <person name="Abe Y."/>
            <person name="Kisaki G."/>
            <person name="Hamano K."/>
            <person name="Suezawa K."/>
            <person name="Otani M."/>
            <person name="Fukuda T."/>
            <person name="Manabe T."/>
            <person name="Gomi K."/>
            <person name="Tabuchi M."/>
            <person name="Akimitsu K."/>
            <person name="Kataoka I."/>
        </authorList>
    </citation>
    <scope>NUCLEOTIDE SEQUENCE [LARGE SCALE GENOMIC DNA]</scope>
    <source>
        <strain evidence="3">cv. Fuchu</strain>
    </source>
</reference>
<evidence type="ECO:0000313" key="3">
    <source>
        <dbReference type="Proteomes" id="UP000585474"/>
    </source>
</evidence>
<keyword evidence="3" id="KW-1185">Reference proteome</keyword>
<dbReference type="Proteomes" id="UP000585474">
    <property type="component" value="Unassembled WGS sequence"/>
</dbReference>
<sequence>MIDKQERPGHKVKRSGGYHLVYVVQRLMQLRAEVQGKYWKKIIEEQQRLGGVLSEMPGSGASVPASGDNCPESDIN</sequence>